<evidence type="ECO:0000313" key="2">
    <source>
        <dbReference type="EMBL" id="SDZ79363.1"/>
    </source>
</evidence>
<feature type="region of interest" description="Disordered" evidence="1">
    <location>
        <begin position="1"/>
        <end position="61"/>
    </location>
</feature>
<reference evidence="3" key="1">
    <citation type="submission" date="2016-10" db="EMBL/GenBank/DDBJ databases">
        <authorList>
            <person name="Varghese N."/>
            <person name="Submissions S."/>
        </authorList>
    </citation>
    <scope>NUCLEOTIDE SEQUENCE [LARGE SCALE GENOMIC DNA]</scope>
    <source>
        <strain evidence="3">CCM7597</strain>
    </source>
</reference>
<name>A0A1H3VX15_9BACI</name>
<sequence>MEQEMEGEKSMEAKEQKHEVEEEKQEREKLPSEKLRDMYRSQVSKSERYSGTFGKEKKQEE</sequence>
<dbReference type="STRING" id="571932.SAMN05421743_101223"/>
<organism evidence="2 3">
    <name type="scientific">Thalassobacillus cyri</name>
    <dbReference type="NCBI Taxonomy" id="571932"/>
    <lineage>
        <taxon>Bacteria</taxon>
        <taxon>Bacillati</taxon>
        <taxon>Bacillota</taxon>
        <taxon>Bacilli</taxon>
        <taxon>Bacillales</taxon>
        <taxon>Bacillaceae</taxon>
        <taxon>Thalassobacillus</taxon>
    </lineage>
</organism>
<dbReference type="Proteomes" id="UP000198584">
    <property type="component" value="Unassembled WGS sequence"/>
</dbReference>
<keyword evidence="3" id="KW-1185">Reference proteome</keyword>
<dbReference type="EMBL" id="FNQR01000001">
    <property type="protein sequence ID" value="SDZ79363.1"/>
    <property type="molecule type" value="Genomic_DNA"/>
</dbReference>
<proteinExistence type="predicted"/>
<evidence type="ECO:0000256" key="1">
    <source>
        <dbReference type="SAM" id="MobiDB-lite"/>
    </source>
</evidence>
<accession>A0A1H3VX15</accession>
<feature type="compositionally biased region" description="Basic and acidic residues" evidence="1">
    <location>
        <begin position="1"/>
        <end position="39"/>
    </location>
</feature>
<dbReference type="AlphaFoldDB" id="A0A1H3VX15"/>
<evidence type="ECO:0000313" key="3">
    <source>
        <dbReference type="Proteomes" id="UP000198584"/>
    </source>
</evidence>
<gene>
    <name evidence="2" type="ORF">SAMN05421743_101223</name>
</gene>
<protein>
    <submittedName>
        <fullName evidence="2">Uncharacterized protein</fullName>
    </submittedName>
</protein>